<feature type="domain" description="NADAR" evidence="7">
    <location>
        <begin position="44"/>
        <end position="209"/>
    </location>
</feature>
<dbReference type="InterPro" id="IPR012816">
    <property type="entry name" value="NADAR"/>
</dbReference>
<dbReference type="InterPro" id="IPR041679">
    <property type="entry name" value="DNA2/NAM7-like_C"/>
</dbReference>
<evidence type="ECO:0000256" key="3">
    <source>
        <dbReference type="ARBA" id="ARBA00022801"/>
    </source>
</evidence>
<dbReference type="CDD" id="cd18808">
    <property type="entry name" value="SF1_C_Upf1"/>
    <property type="match status" value="1"/>
</dbReference>
<feature type="compositionally biased region" description="Polar residues" evidence="6">
    <location>
        <begin position="281"/>
        <end position="291"/>
    </location>
</feature>
<evidence type="ECO:0000313" key="11">
    <source>
        <dbReference type="Proteomes" id="UP000580250"/>
    </source>
</evidence>
<proteinExistence type="inferred from homology"/>
<evidence type="ECO:0000259" key="9">
    <source>
        <dbReference type="Pfam" id="PF13087"/>
    </source>
</evidence>
<sequence length="1444" mass="162627">MSSNNYENNYELNAFWHKNESEWKNELPIIALKMGGKAYPFLGQHHPLSNFYYAPLVLKKLSFDCVEQAYVWEKSNFFGDKSNANKVISLKHLLNNKMPSGIKKKVHPRNYKWIGKEVVGDLKIQKEWSKVKETLIEEIAFEKYNQNAELKRLLLSTGEGWILEANPRDSEWGVGYGMNDPILELFTPESEKFGINKMGKILMKIRARLSQVELPECEDMDIESVSSDTEISVIEVPSGINIRVENKVPSGTKLKNILQSSGREEVTSGSSDWANKDSGWDQPSSSQQSDKINPEDLPDEARITSSTPEPARDDEAVLGKGPLRYMIARAKDGELIGARISGKGPFFTKIPENLVEGGHRKLQLGDLVEVSEWEDREGYEVLGKHAANGPNDPEAQGRYPPWLFSGTINYQATATSATVELVREAPTWLPALVVAVNINRARGTFKSAELIAPDMLRSQVINSRQLTNIHHEDLRTGHFIEVNLCAINSPQVWRMGSSYILPEKTPFRVGDEVWAHQNWIIIGARPLSEQISYPLRANFSSSRVGLTLAAMSAVVAHQRDVEERRLIKHSVTSMLYWLEDDKAKKKTVDKTILLRFFIHTKDLKELQGYWKTYEEDANVHIKRPDHDTKVCGYGEIRQARKNITRDGYNMEIVMAARFQDAKNYEQGFDDWHDLVTSEWEARIIPISNTKMLHRRELNLMDGLPWSLAQSDHPIALIASALLGRERREPPPPQHIGGIVDEHPALQTLNEQQLLTVAMFLDNRPRVIFNQAPPGTGKTWVSGAAIAAALQRDPKAVVLATAPINVAVCELAEDTDKAMRMAGQQVPMLAIFSGNGKARYMERIRQVGEHLVVHRVKDEDIREELMKKSGKLIQKYERDWERAPRRAQERAASFEVSQLKKFRVFFMTMALAEEFQSFLDASMASPRENKSVITPTITHMVVDEVGQCQHNAILSTICQYRNLRKLLLTGDYLQLQVYTPSQPQVVRNKWAMNSIIGIVQDYAGISNNRLVVSFRSHPSIVRCLEASVYRPAGEQFRAGLTVEQRNLLTDEIGINLPVQTCPIVLIHQNTMTMQDATSFSLTNPGHTETAMALIDILSQPLLARRKRILVICFYMAQMDVIKEQLEARQVRNVSCSTVDSIQSQEADIVVLITTKTRTGSAKKVEEETATFWTDPQRSNVALSRARFGLFIIGDLTILCKHGAVWSRFIYEARSQTVVVTPEYVRLMLSGNTQRVDGVLTDFQGRMPVAEDHYGEVKHPEGADFLDTAMRGYEARMEVTVQPQPSPLKGVEALQISSPNFQAGPSGIPGPSGPLQNAPTQMPSGTSAPCIPQYVQPQFGMAPAIQQLPGPSHMQGGFQNVYQGRWEGQPVVSHPQLIQYTPIQSQICRGCTSTVLGQHAVTCQFEWCPMCPTTEPHIRANCPKRPCEFCYMLGHKFEECPKRMES</sequence>
<name>A0A6V7W0K0_MELEN</name>
<keyword evidence="4" id="KW-0347">Helicase</keyword>
<dbReference type="PANTHER" id="PTHR43788:SF16">
    <property type="entry name" value="HELICASE WITH ZINC FINGER 2"/>
    <property type="match status" value="1"/>
</dbReference>
<dbReference type="Proteomes" id="UP000580250">
    <property type="component" value="Unassembled WGS sequence"/>
</dbReference>
<feature type="compositionally biased region" description="Polar residues" evidence="6">
    <location>
        <begin position="259"/>
        <end position="273"/>
    </location>
</feature>
<dbReference type="InterPro" id="IPR047187">
    <property type="entry name" value="SF1_C_Upf1"/>
</dbReference>
<dbReference type="InterPro" id="IPR041677">
    <property type="entry name" value="DNA2/NAM7_AAA_11"/>
</dbReference>
<dbReference type="SUPFAM" id="SSF143990">
    <property type="entry name" value="YbiA-like"/>
    <property type="match status" value="1"/>
</dbReference>
<keyword evidence="5" id="KW-0067">ATP-binding</keyword>
<dbReference type="Pfam" id="PF08719">
    <property type="entry name" value="NADAR"/>
    <property type="match status" value="1"/>
</dbReference>
<dbReference type="GO" id="GO:0043139">
    <property type="term" value="F:5'-3' DNA helicase activity"/>
    <property type="evidence" value="ECO:0007669"/>
    <property type="project" value="TreeGrafter"/>
</dbReference>
<dbReference type="Pfam" id="PF13087">
    <property type="entry name" value="AAA_12"/>
    <property type="match status" value="1"/>
</dbReference>
<dbReference type="NCBIfam" id="TIGR02464">
    <property type="entry name" value="ribofla_fusion"/>
    <property type="match status" value="1"/>
</dbReference>
<dbReference type="SUPFAM" id="SSF52540">
    <property type="entry name" value="P-loop containing nucleoside triphosphate hydrolases"/>
    <property type="match status" value="1"/>
</dbReference>
<dbReference type="OrthoDB" id="5876623at2759"/>
<dbReference type="PANTHER" id="PTHR43788">
    <property type="entry name" value="DNA2/NAM7 HELICASE FAMILY MEMBER"/>
    <property type="match status" value="1"/>
</dbReference>
<accession>A0A6V7W0K0</accession>
<feature type="domain" description="DNA2/NAM7 helicase helicase" evidence="8">
    <location>
        <begin position="748"/>
        <end position="975"/>
    </location>
</feature>
<feature type="region of interest" description="Disordered" evidence="6">
    <location>
        <begin position="259"/>
        <end position="317"/>
    </location>
</feature>
<evidence type="ECO:0000256" key="6">
    <source>
        <dbReference type="SAM" id="MobiDB-lite"/>
    </source>
</evidence>
<comment type="similarity">
    <text evidence="1">Belongs to the DNA2/NAM7 helicase family.</text>
</comment>
<dbReference type="Gene3D" id="3.40.50.300">
    <property type="entry name" value="P-loop containing nucleotide triphosphate hydrolases"/>
    <property type="match status" value="2"/>
</dbReference>
<evidence type="ECO:0000259" key="8">
    <source>
        <dbReference type="Pfam" id="PF13086"/>
    </source>
</evidence>
<protein>
    <submittedName>
        <fullName evidence="10">Uncharacterized protein</fullName>
    </submittedName>
</protein>
<comment type="caution">
    <text evidence="10">The sequence shown here is derived from an EMBL/GenBank/DDBJ whole genome shotgun (WGS) entry which is preliminary data.</text>
</comment>
<dbReference type="InterPro" id="IPR037238">
    <property type="entry name" value="YbiA-like_sf"/>
</dbReference>
<reference evidence="10 11" key="1">
    <citation type="submission" date="2020-08" db="EMBL/GenBank/DDBJ databases">
        <authorList>
            <person name="Koutsovoulos G."/>
            <person name="Danchin GJ E."/>
        </authorList>
    </citation>
    <scope>NUCLEOTIDE SEQUENCE [LARGE SCALE GENOMIC DNA]</scope>
</reference>
<dbReference type="CDD" id="cd15457">
    <property type="entry name" value="NADAR"/>
    <property type="match status" value="1"/>
</dbReference>
<dbReference type="Gene3D" id="1.10.357.40">
    <property type="entry name" value="YbiA-like"/>
    <property type="match status" value="1"/>
</dbReference>
<keyword evidence="3" id="KW-0378">Hydrolase</keyword>
<evidence type="ECO:0000256" key="5">
    <source>
        <dbReference type="ARBA" id="ARBA00022840"/>
    </source>
</evidence>
<evidence type="ECO:0000256" key="1">
    <source>
        <dbReference type="ARBA" id="ARBA00007913"/>
    </source>
</evidence>
<keyword evidence="2" id="KW-0547">Nucleotide-binding</keyword>
<dbReference type="InterPro" id="IPR050534">
    <property type="entry name" value="Coronavir_polyprotein_1ab"/>
</dbReference>
<dbReference type="GO" id="GO:0016787">
    <property type="term" value="F:hydrolase activity"/>
    <property type="evidence" value="ECO:0007669"/>
    <property type="project" value="UniProtKB-KW"/>
</dbReference>
<feature type="domain" description="DNA2/NAM7 helicase-like C-terminal" evidence="9">
    <location>
        <begin position="1005"/>
        <end position="1193"/>
    </location>
</feature>
<gene>
    <name evidence="10" type="ORF">MENT_LOCUS32800</name>
</gene>
<dbReference type="Pfam" id="PF13086">
    <property type="entry name" value="AAA_11"/>
    <property type="match status" value="1"/>
</dbReference>
<evidence type="ECO:0000259" key="7">
    <source>
        <dbReference type="Pfam" id="PF08719"/>
    </source>
</evidence>
<evidence type="ECO:0000313" key="10">
    <source>
        <dbReference type="EMBL" id="CAD2180706.1"/>
    </source>
</evidence>
<dbReference type="GO" id="GO:0005524">
    <property type="term" value="F:ATP binding"/>
    <property type="evidence" value="ECO:0007669"/>
    <property type="project" value="UniProtKB-KW"/>
</dbReference>
<dbReference type="EMBL" id="CAJEWN010000378">
    <property type="protein sequence ID" value="CAD2180706.1"/>
    <property type="molecule type" value="Genomic_DNA"/>
</dbReference>
<evidence type="ECO:0000256" key="4">
    <source>
        <dbReference type="ARBA" id="ARBA00022806"/>
    </source>
</evidence>
<organism evidence="10 11">
    <name type="scientific">Meloidogyne enterolobii</name>
    <name type="common">Root-knot nematode worm</name>
    <name type="synonym">Meloidogyne mayaguensis</name>
    <dbReference type="NCBI Taxonomy" id="390850"/>
    <lineage>
        <taxon>Eukaryota</taxon>
        <taxon>Metazoa</taxon>
        <taxon>Ecdysozoa</taxon>
        <taxon>Nematoda</taxon>
        <taxon>Chromadorea</taxon>
        <taxon>Rhabditida</taxon>
        <taxon>Tylenchina</taxon>
        <taxon>Tylenchomorpha</taxon>
        <taxon>Tylenchoidea</taxon>
        <taxon>Meloidogynidae</taxon>
        <taxon>Meloidogyninae</taxon>
        <taxon>Meloidogyne</taxon>
    </lineage>
</organism>
<evidence type="ECO:0000256" key="2">
    <source>
        <dbReference type="ARBA" id="ARBA00022741"/>
    </source>
</evidence>
<dbReference type="InterPro" id="IPR027417">
    <property type="entry name" value="P-loop_NTPase"/>
</dbReference>